<dbReference type="EMBL" id="JACJRF010000004">
    <property type="protein sequence ID" value="MBD2343198.1"/>
    <property type="molecule type" value="Genomic_DNA"/>
</dbReference>
<gene>
    <name evidence="1" type="ORF">H6G18_03420</name>
</gene>
<accession>A0ABR8CKX0</accession>
<reference evidence="1 2" key="1">
    <citation type="journal article" date="2020" name="ISME J.">
        <title>Comparative genomics reveals insights into cyanobacterial evolution and habitat adaptation.</title>
        <authorList>
            <person name="Chen M.Y."/>
            <person name="Teng W.K."/>
            <person name="Zhao L."/>
            <person name="Hu C.X."/>
            <person name="Zhou Y.K."/>
            <person name="Han B.P."/>
            <person name="Song L.R."/>
            <person name="Shu W.S."/>
        </authorList>
    </citation>
    <scope>NUCLEOTIDE SEQUENCE [LARGE SCALE GENOMIC DNA]</scope>
    <source>
        <strain evidence="1 2">FACHB-260</strain>
    </source>
</reference>
<protein>
    <submittedName>
        <fullName evidence="1">Uncharacterized protein</fullName>
    </submittedName>
</protein>
<organism evidence="1 2">
    <name type="scientific">Anabaena subtropica FACHB-260</name>
    <dbReference type="NCBI Taxonomy" id="2692884"/>
    <lineage>
        <taxon>Bacteria</taxon>
        <taxon>Bacillati</taxon>
        <taxon>Cyanobacteriota</taxon>
        <taxon>Cyanophyceae</taxon>
        <taxon>Nostocales</taxon>
        <taxon>Nostocaceae</taxon>
        <taxon>Anabaena</taxon>
    </lineage>
</organism>
<sequence>MGVYIALVFRRIGVRGAGKAGGLEIGLFDYLREGYLQAYQPKIGFAQELAIASLKFVNSYLK</sequence>
<proteinExistence type="predicted"/>
<dbReference type="Proteomes" id="UP000607281">
    <property type="component" value="Unassembled WGS sequence"/>
</dbReference>
<comment type="caution">
    <text evidence="1">The sequence shown here is derived from an EMBL/GenBank/DDBJ whole genome shotgun (WGS) entry which is preliminary data.</text>
</comment>
<evidence type="ECO:0000313" key="2">
    <source>
        <dbReference type="Proteomes" id="UP000607281"/>
    </source>
</evidence>
<name>A0ABR8CKX0_9NOST</name>
<keyword evidence="2" id="KW-1185">Reference proteome</keyword>
<evidence type="ECO:0000313" key="1">
    <source>
        <dbReference type="EMBL" id="MBD2343198.1"/>
    </source>
</evidence>